<comment type="pathway">
    <text evidence="1">Carbohydrate degradation; pentose phosphate pathway; D-ribulose 5-phosphate from D-glucose 6-phosphate (oxidative stage): step 3/3.</text>
</comment>
<evidence type="ECO:0000313" key="9">
    <source>
        <dbReference type="Proteomes" id="UP001237642"/>
    </source>
</evidence>
<dbReference type="Proteomes" id="UP001237642">
    <property type="component" value="Unassembled WGS sequence"/>
</dbReference>
<dbReference type="InterPro" id="IPR013328">
    <property type="entry name" value="6PGD_dom2"/>
</dbReference>
<dbReference type="SUPFAM" id="SSF48179">
    <property type="entry name" value="6-phosphogluconate dehydrogenase C-terminal domain-like"/>
    <property type="match status" value="1"/>
</dbReference>
<accession>A0AAD8MZA5</accession>
<dbReference type="EC" id="1.1.1.44" evidence="3"/>
<dbReference type="GO" id="GO:0004616">
    <property type="term" value="F:phosphogluconate dehydrogenase (decarboxylating) activity"/>
    <property type="evidence" value="ECO:0007669"/>
    <property type="project" value="UniProtKB-EC"/>
</dbReference>
<keyword evidence="5" id="KW-0311">Gluconate utilization</keyword>
<sequence>MNLIRANSIEMGWGLTFGELARIWKGGCIISDIFLDRIKQAYDRNTDLASLLVDPDDLCVLNITPISEKQEAVFGHDDEIVTLDKNYPDADDFLVLTSTPISEKQEASGLVSKLFGNDDKIVAIDKCKLLIISTTICAILNNVSSMNATVLFHHVSLYRCVIVVFQHCKLVDIVQTLKLYSSYEDQ</sequence>
<dbReference type="InterPro" id="IPR006114">
    <property type="entry name" value="6PGDH_C"/>
</dbReference>
<keyword evidence="9" id="KW-1185">Reference proteome</keyword>
<evidence type="ECO:0000259" key="7">
    <source>
        <dbReference type="Pfam" id="PF00393"/>
    </source>
</evidence>
<dbReference type="Gene3D" id="1.10.1040.10">
    <property type="entry name" value="N-(1-d-carboxylethyl)-l-norvaline Dehydrogenase, domain 2"/>
    <property type="match status" value="1"/>
</dbReference>
<gene>
    <name evidence="8" type="ORF">POM88_018420</name>
</gene>
<comment type="similarity">
    <text evidence="2">Belongs to the 6-phosphogluconate dehydrogenase family.</text>
</comment>
<evidence type="ECO:0000256" key="6">
    <source>
        <dbReference type="ARBA" id="ARBA00023126"/>
    </source>
</evidence>
<evidence type="ECO:0000256" key="1">
    <source>
        <dbReference type="ARBA" id="ARBA00004874"/>
    </source>
</evidence>
<reference evidence="8" key="1">
    <citation type="submission" date="2023-02" db="EMBL/GenBank/DDBJ databases">
        <title>Genome of toxic invasive species Heracleum sosnowskyi carries increased number of genes despite the absence of recent whole-genome duplications.</title>
        <authorList>
            <person name="Schelkunov M."/>
            <person name="Shtratnikova V."/>
            <person name="Makarenko M."/>
            <person name="Klepikova A."/>
            <person name="Omelchenko D."/>
            <person name="Novikova G."/>
            <person name="Obukhova E."/>
            <person name="Bogdanov V."/>
            <person name="Penin A."/>
            <person name="Logacheva M."/>
        </authorList>
    </citation>
    <scope>NUCLEOTIDE SEQUENCE</scope>
    <source>
        <strain evidence="8">Hsosn_3</strain>
        <tissue evidence="8">Leaf</tissue>
    </source>
</reference>
<evidence type="ECO:0000313" key="8">
    <source>
        <dbReference type="EMBL" id="KAK1390242.1"/>
    </source>
</evidence>
<evidence type="ECO:0000256" key="4">
    <source>
        <dbReference type="ARBA" id="ARBA00023002"/>
    </source>
</evidence>
<dbReference type="InterPro" id="IPR006183">
    <property type="entry name" value="Pgluconate_DH"/>
</dbReference>
<name>A0AAD8MZA5_9APIA</name>
<dbReference type="GO" id="GO:0019521">
    <property type="term" value="P:D-gluconate metabolic process"/>
    <property type="evidence" value="ECO:0007669"/>
    <property type="project" value="UniProtKB-KW"/>
</dbReference>
<reference evidence="8" key="2">
    <citation type="submission" date="2023-05" db="EMBL/GenBank/DDBJ databases">
        <authorList>
            <person name="Schelkunov M.I."/>
        </authorList>
    </citation>
    <scope>NUCLEOTIDE SEQUENCE</scope>
    <source>
        <strain evidence="8">Hsosn_3</strain>
        <tissue evidence="8">Leaf</tissue>
    </source>
</reference>
<proteinExistence type="inferred from homology"/>
<keyword evidence="4" id="KW-0560">Oxidoreductase</keyword>
<dbReference type="GO" id="GO:0006098">
    <property type="term" value="P:pentose-phosphate shunt"/>
    <property type="evidence" value="ECO:0007669"/>
    <property type="project" value="UniProtKB-KW"/>
</dbReference>
<evidence type="ECO:0000256" key="3">
    <source>
        <dbReference type="ARBA" id="ARBA00013011"/>
    </source>
</evidence>
<dbReference type="InterPro" id="IPR008927">
    <property type="entry name" value="6-PGluconate_DH-like_C_sf"/>
</dbReference>
<dbReference type="EMBL" id="JAUIZM010000004">
    <property type="protein sequence ID" value="KAK1390242.1"/>
    <property type="molecule type" value="Genomic_DNA"/>
</dbReference>
<dbReference type="Pfam" id="PF00393">
    <property type="entry name" value="6PGD"/>
    <property type="match status" value="1"/>
</dbReference>
<feature type="domain" description="6-phosphogluconate dehydrogenase C-terminal" evidence="7">
    <location>
        <begin position="1"/>
        <end position="55"/>
    </location>
</feature>
<dbReference type="AlphaFoldDB" id="A0AAD8MZA5"/>
<evidence type="ECO:0000256" key="2">
    <source>
        <dbReference type="ARBA" id="ARBA00008419"/>
    </source>
</evidence>
<evidence type="ECO:0000256" key="5">
    <source>
        <dbReference type="ARBA" id="ARBA00023064"/>
    </source>
</evidence>
<protein>
    <recommendedName>
        <fullName evidence="3">phosphogluconate dehydrogenase (NADP(+)-dependent, decarboxylating)</fullName>
        <ecNumber evidence="3">1.1.1.44</ecNumber>
    </recommendedName>
</protein>
<keyword evidence="6" id="KW-0570">Pentose shunt</keyword>
<comment type="caution">
    <text evidence="8">The sequence shown here is derived from an EMBL/GenBank/DDBJ whole genome shotgun (WGS) entry which is preliminary data.</text>
</comment>
<dbReference type="PANTHER" id="PTHR11811">
    <property type="entry name" value="6-PHOSPHOGLUCONATE DEHYDROGENASE"/>
    <property type="match status" value="1"/>
</dbReference>
<organism evidence="8 9">
    <name type="scientific">Heracleum sosnowskyi</name>
    <dbReference type="NCBI Taxonomy" id="360622"/>
    <lineage>
        <taxon>Eukaryota</taxon>
        <taxon>Viridiplantae</taxon>
        <taxon>Streptophyta</taxon>
        <taxon>Embryophyta</taxon>
        <taxon>Tracheophyta</taxon>
        <taxon>Spermatophyta</taxon>
        <taxon>Magnoliopsida</taxon>
        <taxon>eudicotyledons</taxon>
        <taxon>Gunneridae</taxon>
        <taxon>Pentapetalae</taxon>
        <taxon>asterids</taxon>
        <taxon>campanulids</taxon>
        <taxon>Apiales</taxon>
        <taxon>Apiaceae</taxon>
        <taxon>Apioideae</taxon>
        <taxon>apioid superclade</taxon>
        <taxon>Tordylieae</taxon>
        <taxon>Tordyliinae</taxon>
        <taxon>Heracleum</taxon>
    </lineage>
</organism>